<dbReference type="AlphaFoldDB" id="A0A915V9P7"/>
<keyword evidence="2 8" id="KW-0602">Photosynthesis</keyword>
<evidence type="ECO:0000256" key="8">
    <source>
        <dbReference type="HAMAP-Rule" id="MF_00855"/>
    </source>
</evidence>
<dbReference type="NCBIfam" id="NF047598">
    <property type="entry name" value="ChaprRbcXCyano"/>
    <property type="match status" value="1"/>
</dbReference>
<evidence type="ECO:0000256" key="5">
    <source>
        <dbReference type="ARBA" id="ARBA00023669"/>
    </source>
</evidence>
<feature type="compositionally biased region" description="Polar residues" evidence="9">
    <location>
        <begin position="108"/>
        <end position="133"/>
    </location>
</feature>
<proteinExistence type="inferred from homology"/>
<reference evidence="10" key="1">
    <citation type="submission" date="2022-04" db="EMBL/GenBank/DDBJ databases">
        <title>The lichen cyanobiont genus Rhizonema exhibits diverse modes of branching, both false and true.</title>
        <authorList>
            <person name="Masumoto H."/>
            <person name="Sanders W.B."/>
        </authorList>
    </citation>
    <scope>NUCLEOTIDE SEQUENCE</scope>
    <source>
        <strain evidence="10">Rsp_WS-21511_3</strain>
    </source>
</reference>
<comment type="subcellular location">
    <subcellularLocation>
        <location evidence="8">Carboxysome</location>
    </subcellularLocation>
    <subcellularLocation>
        <location evidence="8">Cytoplasm</location>
    </subcellularLocation>
    <text evidence="8">Most protein is cytoplasmic, but some is in the carboxysome.</text>
</comment>
<evidence type="ECO:0000256" key="1">
    <source>
        <dbReference type="ARBA" id="ARBA00022490"/>
    </source>
</evidence>
<dbReference type="GO" id="GO:0110102">
    <property type="term" value="P:ribulose bisphosphate carboxylase complex assembly"/>
    <property type="evidence" value="ECO:0007669"/>
    <property type="project" value="UniProtKB-UniRule"/>
</dbReference>
<accession>A0A915V9P7</accession>
<dbReference type="PANTHER" id="PTHR33791:SF1">
    <property type="entry name" value="RUBISCO CHAPERONE RBCX"/>
    <property type="match status" value="1"/>
</dbReference>
<comment type="function">
    <text evidence="8">An RbcL-specific chaperone. The central cleft of the RbcX homodimer (RbcX2) binds the C-terminus of an RbcL monomer, stabilizing the C-terminus and probably preventing its reassociation with chaperonin GroEL-ES. At the same time the peripheral region of RbcX2 binds a second RbcL monomer, bridging the RbcL homodimers in the correct orientation. The RbcX2(2)-bound RbcL dimers then assemble into the RbcL8 core (RbcL8-(RbcX2)8). RbcS binding triggers the release of RbcX2.</text>
</comment>
<evidence type="ECO:0000256" key="7">
    <source>
        <dbReference type="ARBA" id="ARBA00024446"/>
    </source>
</evidence>
<keyword evidence="3 8" id="KW-0143">Chaperone</keyword>
<dbReference type="Pfam" id="PF02341">
    <property type="entry name" value="RbcX"/>
    <property type="match status" value="1"/>
</dbReference>
<dbReference type="GO" id="GO:0015977">
    <property type="term" value="P:carbon fixation"/>
    <property type="evidence" value="ECO:0007669"/>
    <property type="project" value="UniProtKB-UniRule"/>
</dbReference>
<dbReference type="Gene3D" id="1.10.1200.210">
    <property type="entry name" value="Chaperonin-like RbcX"/>
    <property type="match status" value="1"/>
</dbReference>
<comment type="domain">
    <text evidence="8">The homodimer has 2 functional domains, a central cleft essential for production of soluble RbcL in which the RbcL peptide binds, and a polar surface which plays a role in correct RbcL subunit arrangement.</text>
</comment>
<dbReference type="GO" id="GO:0015979">
    <property type="term" value="P:photosynthesis"/>
    <property type="evidence" value="ECO:0007669"/>
    <property type="project" value="UniProtKB-KW"/>
</dbReference>
<protein>
    <recommendedName>
        <fullName evidence="6 8">RuBisCO chaperone RbcX</fullName>
    </recommendedName>
</protein>
<dbReference type="HAMAP" id="MF_00855">
    <property type="entry name" value="RbcX"/>
    <property type="match status" value="1"/>
</dbReference>
<dbReference type="GO" id="GO:0005737">
    <property type="term" value="C:cytoplasm"/>
    <property type="evidence" value="ECO:0007669"/>
    <property type="project" value="UniProtKB-SubCell"/>
</dbReference>
<evidence type="ECO:0000256" key="2">
    <source>
        <dbReference type="ARBA" id="ARBA00022531"/>
    </source>
</evidence>
<dbReference type="SUPFAM" id="SSF158615">
    <property type="entry name" value="RbcX-like"/>
    <property type="match status" value="1"/>
</dbReference>
<dbReference type="EMBL" id="LC705023">
    <property type="protein sequence ID" value="BDH80336.1"/>
    <property type="molecule type" value="Genomic_DNA"/>
</dbReference>
<dbReference type="GO" id="GO:0044183">
    <property type="term" value="F:protein folding chaperone"/>
    <property type="evidence" value="ECO:0007669"/>
    <property type="project" value="InterPro"/>
</dbReference>
<evidence type="ECO:0000256" key="9">
    <source>
        <dbReference type="SAM" id="MobiDB-lite"/>
    </source>
</evidence>
<organism evidence="10">
    <name type="scientific">Rhizonema sp</name>
    <dbReference type="NCBI Taxonomy" id="2047348"/>
    <lineage>
        <taxon>Bacteria</taxon>
        <taxon>Bacillati</taxon>
        <taxon>Cyanobacteriota</taxon>
        <taxon>Cyanophyceae</taxon>
        <taxon>Nostocales</taxon>
        <taxon>Rhizonemataceae</taxon>
        <taxon>Rhizonema</taxon>
    </lineage>
</organism>
<comment type="subunit">
    <text evidence="8">Homodimer. Interacts with the exposed C-terminal peptide of RbcL via its central cleft, contacts a second RbcL monomer via its peripheral polar surface.</text>
</comment>
<evidence type="ECO:0000256" key="4">
    <source>
        <dbReference type="ARBA" id="ARBA00023300"/>
    </source>
</evidence>
<dbReference type="InterPro" id="IPR003435">
    <property type="entry name" value="Chaperonin_RcbX"/>
</dbReference>
<dbReference type="GO" id="GO:0031470">
    <property type="term" value="C:carboxysome"/>
    <property type="evidence" value="ECO:0007669"/>
    <property type="project" value="UniProtKB-SubCell"/>
</dbReference>
<feature type="region of interest" description="Disordered" evidence="9">
    <location>
        <begin position="101"/>
        <end position="133"/>
    </location>
</feature>
<evidence type="ECO:0000313" key="10">
    <source>
        <dbReference type="EMBL" id="BDH80336.1"/>
    </source>
</evidence>
<evidence type="ECO:0000256" key="6">
    <source>
        <dbReference type="ARBA" id="ARBA00023866"/>
    </source>
</evidence>
<keyword evidence="1 8" id="KW-0963">Cytoplasm</keyword>
<dbReference type="PANTHER" id="PTHR33791">
    <property type="entry name" value="CHAPERONIN-LIKE RBCX PROTEIN 1, CHLOROPLASTIC"/>
    <property type="match status" value="1"/>
</dbReference>
<sequence length="133" mass="15478">MNIKQIAKDTAKMLQNYLTYQAVKTVLAQLNETNPPLALWLQYFSADKLQDGEPYIEELFREKPDLALRIMIVREHLAEEVADYLPEMVRTGIMQANMEHRRQHLERSTQLETFDPLSTSQEQATSDPNLEDI</sequence>
<comment type="similarity">
    <text evidence="8">Belongs to the RbcX family.</text>
</comment>
<keyword evidence="7" id="KW-1283">Bacterial microcompartment</keyword>
<dbReference type="InterPro" id="IPR038052">
    <property type="entry name" value="Chaperonin_RbcX_sf"/>
</dbReference>
<keyword evidence="5 8" id="KW-1282">Carboxysome</keyword>
<keyword evidence="4 8" id="KW-0120">Carbon dioxide fixation</keyword>
<name>A0A915V9P7_9CYAN</name>
<gene>
    <name evidence="8 10" type="primary">rbcX</name>
</gene>
<dbReference type="InterPro" id="IPR046381">
    <property type="entry name" value="RbcX"/>
</dbReference>
<evidence type="ECO:0000256" key="3">
    <source>
        <dbReference type="ARBA" id="ARBA00023186"/>
    </source>
</evidence>